<evidence type="ECO:0000313" key="11">
    <source>
        <dbReference type="EMBL" id="KAF2229581.1"/>
    </source>
</evidence>
<feature type="domain" description="ZZ-type" evidence="9">
    <location>
        <begin position="243"/>
        <end position="297"/>
    </location>
</feature>
<dbReference type="GO" id="GO:0005509">
    <property type="term" value="F:calcium ion binding"/>
    <property type="evidence" value="ECO:0007669"/>
    <property type="project" value="InterPro"/>
</dbReference>
<feature type="compositionally biased region" description="Polar residues" evidence="7">
    <location>
        <begin position="872"/>
        <end position="887"/>
    </location>
</feature>
<evidence type="ECO:0000256" key="5">
    <source>
        <dbReference type="PROSITE-ProRule" id="PRU00228"/>
    </source>
</evidence>
<dbReference type="Pfam" id="PF00569">
    <property type="entry name" value="ZZ"/>
    <property type="match status" value="1"/>
</dbReference>
<evidence type="ECO:0008006" key="13">
    <source>
        <dbReference type="Google" id="ProtNLM"/>
    </source>
</evidence>
<dbReference type="SUPFAM" id="SSF47473">
    <property type="entry name" value="EF-hand"/>
    <property type="match status" value="1"/>
</dbReference>
<dbReference type="InterPro" id="IPR043145">
    <property type="entry name" value="Znf_ZZ_sf"/>
</dbReference>
<keyword evidence="2 5" id="KW-0863">Zinc-finger</keyword>
<organism evidence="11 12">
    <name type="scientific">Viridothelium virens</name>
    <name type="common">Speckled blister lichen</name>
    <name type="synonym">Trypethelium virens</name>
    <dbReference type="NCBI Taxonomy" id="1048519"/>
    <lineage>
        <taxon>Eukaryota</taxon>
        <taxon>Fungi</taxon>
        <taxon>Dikarya</taxon>
        <taxon>Ascomycota</taxon>
        <taxon>Pezizomycotina</taxon>
        <taxon>Dothideomycetes</taxon>
        <taxon>Dothideomycetes incertae sedis</taxon>
        <taxon>Trypetheliales</taxon>
        <taxon>Trypetheliaceae</taxon>
        <taxon>Viridothelium</taxon>
    </lineage>
</organism>
<dbReference type="InterPro" id="IPR011992">
    <property type="entry name" value="EF-hand-dom_pair"/>
</dbReference>
<feature type="region of interest" description="Disordered" evidence="7">
    <location>
        <begin position="567"/>
        <end position="635"/>
    </location>
</feature>
<feature type="region of interest" description="Disordered" evidence="7">
    <location>
        <begin position="851"/>
        <end position="912"/>
    </location>
</feature>
<evidence type="ECO:0000256" key="4">
    <source>
        <dbReference type="ARBA" id="ARBA00022837"/>
    </source>
</evidence>
<evidence type="ECO:0000259" key="10">
    <source>
        <dbReference type="PROSITE" id="PS50222"/>
    </source>
</evidence>
<dbReference type="SUPFAM" id="SSF57850">
    <property type="entry name" value="RING/U-box"/>
    <property type="match status" value="1"/>
</dbReference>
<evidence type="ECO:0000256" key="3">
    <source>
        <dbReference type="ARBA" id="ARBA00022833"/>
    </source>
</evidence>
<dbReference type="PANTHER" id="PTHR15090:SF8">
    <property type="entry name" value="ZZ-TYPE ZINC FINGER-CONTAINING PROTEIN"/>
    <property type="match status" value="1"/>
</dbReference>
<dbReference type="GO" id="GO:0008270">
    <property type="term" value="F:zinc ion binding"/>
    <property type="evidence" value="ECO:0007669"/>
    <property type="project" value="UniProtKB-KW"/>
</dbReference>
<proteinExistence type="predicted"/>
<feature type="coiled-coil region" evidence="6">
    <location>
        <begin position="671"/>
        <end position="698"/>
    </location>
</feature>
<accession>A0A6A6GVF1</accession>
<evidence type="ECO:0000256" key="8">
    <source>
        <dbReference type="SAM" id="Phobius"/>
    </source>
</evidence>
<evidence type="ECO:0000313" key="12">
    <source>
        <dbReference type="Proteomes" id="UP000800092"/>
    </source>
</evidence>
<dbReference type="Gene3D" id="1.10.238.10">
    <property type="entry name" value="EF-hand"/>
    <property type="match status" value="1"/>
</dbReference>
<dbReference type="CDD" id="cd02340">
    <property type="entry name" value="ZZ_NBR1_like"/>
    <property type="match status" value="1"/>
</dbReference>
<keyword evidence="4" id="KW-0106">Calcium</keyword>
<feature type="compositionally biased region" description="Basic and acidic residues" evidence="7">
    <location>
        <begin position="715"/>
        <end position="737"/>
    </location>
</feature>
<evidence type="ECO:0000256" key="1">
    <source>
        <dbReference type="ARBA" id="ARBA00022723"/>
    </source>
</evidence>
<sequence>MAPARAQPQALARWRPAILVAIGVATAYCTYLVYTNIPSNQPDPQKPTLQRRGAVHRRRHDDRTPAGTHAENGHPRTPQRRRIASEQMDGFIEINALHLPNFPSLYREFEWNSPDLADFRSHVAYRSLLSLFRATYIPSVNNLSSPFQDALIGELIVHGISTSEVIQAMIRAGASETVSTNIVEHAAHFVAHRLQRLAVAASQQRDPTIPQDPPPQGRVSGEDIKSVLYYIAEEQSRQKAYIHHGIRCDICGEMPIRGVRWHCSNCTDYDLCSNCEARNRSRHFKTHVFHKITIPALHLSKSWKVEPVWYPGNPFLTRGTLDKDLVKQLSNDCSYEPFEVEAIYDQFTCVANVEWREDPLNVGAAIDRSAFGMSIMPHTRLRPPPPNLIYERCFAFYDTDNNGLIGFDEFIHGLAYIHKRAFRDQRLGKIFDGYDLDSDGCVSRKDFLRMFRALYAVQKELTNDMITVQEEQAADEPRSDLINSNQPLSSAFRERFIPGSLLRRPGKSTNHFGDLLPEPGYSTIVDESDRTGFMRTQADGSQDSTRSGPVHRSFYADEGDVIMAGSSETENEVGLNEGDQNDASENADHTEPGSNGEEDLAERSRSSSRVRFKDEPEDDARSQTSTSSRPVGERWGGYEIPEAEADIGRDPTYAIVQESLNLALDPLFKAAEELALEIKKTAAERRKWKDLLDLVERESCALEKYNRIHNNRAVKASDAEHQTDDSKKEKGNTRGDSVHQSAMLEAQPTPGQLDCLTIDDYVQGTKVLSHSNTFIQWALPYIEMTKSPPSMETCSVMFKEVERVQSDANALIGKITNAYPDAPTAHSLYRDIKDIEQQAFAARDLLEASIGDTDGGMETRVSRNIPKDDQNSSDGHQFHSVSHTSDQSSHESTLDPTLPQFRPNSSADVMSLESQKSATWSWSPPLKSNTAGASTARRSVYELLRLPTPPPSRMHLRHLAKLNKEEREQRQRGVTGGKLGFEEFESAMNGSAGKRLDFLDDWLTLISF</sequence>
<dbReference type="PROSITE" id="PS50222">
    <property type="entry name" value="EF_HAND_2"/>
    <property type="match status" value="2"/>
</dbReference>
<keyword evidence="8" id="KW-0812">Transmembrane</keyword>
<dbReference type="PROSITE" id="PS01357">
    <property type="entry name" value="ZF_ZZ_1"/>
    <property type="match status" value="1"/>
</dbReference>
<keyword evidence="8" id="KW-1133">Transmembrane helix</keyword>
<dbReference type="PANTHER" id="PTHR15090">
    <property type="entry name" value="SEQUESTOSOME 1-RELATED"/>
    <property type="match status" value="1"/>
</dbReference>
<keyword evidence="12" id="KW-1185">Reference proteome</keyword>
<dbReference type="Gene3D" id="3.30.60.90">
    <property type="match status" value="1"/>
</dbReference>
<name>A0A6A6GVF1_VIRVR</name>
<keyword evidence="3" id="KW-0862">Zinc</keyword>
<dbReference type="InterPro" id="IPR002048">
    <property type="entry name" value="EF_hand_dom"/>
</dbReference>
<feature type="transmembrane region" description="Helical" evidence="8">
    <location>
        <begin position="12"/>
        <end position="34"/>
    </location>
</feature>
<keyword evidence="8" id="KW-0472">Membrane</keyword>
<evidence type="ECO:0000256" key="7">
    <source>
        <dbReference type="SAM" id="MobiDB-lite"/>
    </source>
</evidence>
<gene>
    <name evidence="11" type="ORF">EV356DRAFT_580702</name>
</gene>
<dbReference type="Proteomes" id="UP000800092">
    <property type="component" value="Unassembled WGS sequence"/>
</dbReference>
<evidence type="ECO:0000259" key="9">
    <source>
        <dbReference type="PROSITE" id="PS50135"/>
    </source>
</evidence>
<keyword evidence="6" id="KW-0175">Coiled coil</keyword>
<feature type="domain" description="EF-hand" evidence="10">
    <location>
        <begin position="385"/>
        <end position="420"/>
    </location>
</feature>
<dbReference type="AlphaFoldDB" id="A0A6A6GVF1"/>
<evidence type="ECO:0000256" key="6">
    <source>
        <dbReference type="SAM" id="Coils"/>
    </source>
</evidence>
<protein>
    <recommendedName>
        <fullName evidence="13">EF-hand</fullName>
    </recommendedName>
</protein>
<feature type="region of interest" description="Disordered" evidence="7">
    <location>
        <begin position="713"/>
        <end position="739"/>
    </location>
</feature>
<dbReference type="InterPro" id="IPR052260">
    <property type="entry name" value="Autophagy_Rcpt_SigReg"/>
</dbReference>
<dbReference type="SMART" id="SM00054">
    <property type="entry name" value="EFh"/>
    <property type="match status" value="2"/>
</dbReference>
<evidence type="ECO:0000256" key="2">
    <source>
        <dbReference type="ARBA" id="ARBA00022771"/>
    </source>
</evidence>
<dbReference type="Pfam" id="PF13499">
    <property type="entry name" value="EF-hand_7"/>
    <property type="match status" value="1"/>
</dbReference>
<feature type="region of interest" description="Disordered" evidence="7">
    <location>
        <begin position="40"/>
        <end position="80"/>
    </location>
</feature>
<keyword evidence="1" id="KW-0479">Metal-binding</keyword>
<dbReference type="CDD" id="cd00051">
    <property type="entry name" value="EFh"/>
    <property type="match status" value="1"/>
</dbReference>
<dbReference type="InterPro" id="IPR000433">
    <property type="entry name" value="Znf_ZZ"/>
</dbReference>
<dbReference type="SMART" id="SM00291">
    <property type="entry name" value="ZnF_ZZ"/>
    <property type="match status" value="1"/>
</dbReference>
<dbReference type="PROSITE" id="PS00018">
    <property type="entry name" value="EF_HAND_1"/>
    <property type="match status" value="2"/>
</dbReference>
<reference evidence="11" key="1">
    <citation type="journal article" date="2020" name="Stud. Mycol.">
        <title>101 Dothideomycetes genomes: a test case for predicting lifestyles and emergence of pathogens.</title>
        <authorList>
            <person name="Haridas S."/>
            <person name="Albert R."/>
            <person name="Binder M."/>
            <person name="Bloem J."/>
            <person name="Labutti K."/>
            <person name="Salamov A."/>
            <person name="Andreopoulos B."/>
            <person name="Baker S."/>
            <person name="Barry K."/>
            <person name="Bills G."/>
            <person name="Bluhm B."/>
            <person name="Cannon C."/>
            <person name="Castanera R."/>
            <person name="Culley D."/>
            <person name="Daum C."/>
            <person name="Ezra D."/>
            <person name="Gonzalez J."/>
            <person name="Henrissat B."/>
            <person name="Kuo A."/>
            <person name="Liang C."/>
            <person name="Lipzen A."/>
            <person name="Lutzoni F."/>
            <person name="Magnuson J."/>
            <person name="Mondo S."/>
            <person name="Nolan M."/>
            <person name="Ohm R."/>
            <person name="Pangilinan J."/>
            <person name="Park H.-J."/>
            <person name="Ramirez L."/>
            <person name="Alfaro M."/>
            <person name="Sun H."/>
            <person name="Tritt A."/>
            <person name="Yoshinaga Y."/>
            <person name="Zwiers L.-H."/>
            <person name="Turgeon B."/>
            <person name="Goodwin S."/>
            <person name="Spatafora J."/>
            <person name="Crous P."/>
            <person name="Grigoriev I."/>
        </authorList>
    </citation>
    <scope>NUCLEOTIDE SEQUENCE</scope>
    <source>
        <strain evidence="11">Tuck. ex Michener</strain>
    </source>
</reference>
<feature type="compositionally biased region" description="Polar residues" evidence="7">
    <location>
        <begin position="902"/>
        <end position="912"/>
    </location>
</feature>
<dbReference type="OrthoDB" id="2122982at2759"/>
<dbReference type="EMBL" id="ML991859">
    <property type="protein sequence ID" value="KAF2229581.1"/>
    <property type="molecule type" value="Genomic_DNA"/>
</dbReference>
<dbReference type="PROSITE" id="PS50135">
    <property type="entry name" value="ZF_ZZ_2"/>
    <property type="match status" value="1"/>
</dbReference>
<feature type="domain" description="EF-hand" evidence="10">
    <location>
        <begin position="422"/>
        <end position="457"/>
    </location>
</feature>
<dbReference type="InterPro" id="IPR018247">
    <property type="entry name" value="EF_Hand_1_Ca_BS"/>
</dbReference>